<dbReference type="InterPro" id="IPR015424">
    <property type="entry name" value="PyrdxlP-dep_Trfase"/>
</dbReference>
<keyword evidence="3" id="KW-0663">Pyridoxal phosphate</keyword>
<dbReference type="EMBL" id="CAJOBA010087821">
    <property type="protein sequence ID" value="CAF4471207.1"/>
    <property type="molecule type" value="Genomic_DNA"/>
</dbReference>
<evidence type="ECO:0000259" key="5">
    <source>
        <dbReference type="Pfam" id="PF01212"/>
    </source>
</evidence>
<evidence type="ECO:0000256" key="3">
    <source>
        <dbReference type="ARBA" id="ARBA00022898"/>
    </source>
</evidence>
<comment type="similarity">
    <text evidence="2">Belongs to the threonine aldolase family.</text>
</comment>
<gene>
    <name evidence="6" type="ORF">OVA965_LOCUS44115</name>
    <name evidence="7" type="ORF">TMI583_LOCUS46709</name>
</gene>
<sequence length="177" mass="19235">LMNAAVKLNIEPSKLVQACDSVSFCLSKALAAPVGSLVVGRIDFIKQAKRLRKALGGGLRQSGILAAAGILSITEMPKLLKTDHDNAKLLAIGLAKIDGININADEVQTNIIFISLDSNKVSIDAPTLANKLKVNHNILIAATNIMKIRCVTHYMITKDDIQLVLKQVEYELDQHRK</sequence>
<evidence type="ECO:0000313" key="6">
    <source>
        <dbReference type="EMBL" id="CAF1637929.1"/>
    </source>
</evidence>
<feature type="non-terminal residue" evidence="7">
    <location>
        <position position="1"/>
    </location>
</feature>
<comment type="cofactor">
    <cofactor evidence="1">
        <name>pyridoxal 5'-phosphate</name>
        <dbReference type="ChEBI" id="CHEBI:597326"/>
    </cofactor>
</comment>
<dbReference type="FunFam" id="3.90.1150.10:FF:000041">
    <property type="entry name" value="Low-specificity L-threonine aldolase"/>
    <property type="match status" value="1"/>
</dbReference>
<dbReference type="AlphaFoldDB" id="A0A8S2X0G6"/>
<dbReference type="PANTHER" id="PTHR48097">
    <property type="entry name" value="L-THREONINE ALDOLASE-RELATED"/>
    <property type="match status" value="1"/>
</dbReference>
<dbReference type="GO" id="GO:0006567">
    <property type="term" value="P:L-threonine catabolic process"/>
    <property type="evidence" value="ECO:0007669"/>
    <property type="project" value="TreeGrafter"/>
</dbReference>
<feature type="domain" description="Aromatic amino acid beta-eliminating lyase/threonine aldolase" evidence="5">
    <location>
        <begin position="1"/>
        <end position="115"/>
    </location>
</feature>
<proteinExistence type="inferred from homology"/>
<dbReference type="Proteomes" id="UP000677228">
    <property type="component" value="Unassembled WGS sequence"/>
</dbReference>
<dbReference type="GO" id="GO:0006545">
    <property type="term" value="P:glycine biosynthetic process"/>
    <property type="evidence" value="ECO:0007669"/>
    <property type="project" value="TreeGrafter"/>
</dbReference>
<dbReference type="Pfam" id="PF01212">
    <property type="entry name" value="Beta_elim_lyase"/>
    <property type="match status" value="1"/>
</dbReference>
<accession>A0A8S2X0G6</accession>
<dbReference type="PANTHER" id="PTHR48097:SF9">
    <property type="entry name" value="L-THREONINE ALDOLASE"/>
    <property type="match status" value="1"/>
</dbReference>
<organism evidence="7 8">
    <name type="scientific">Didymodactylos carnosus</name>
    <dbReference type="NCBI Taxonomy" id="1234261"/>
    <lineage>
        <taxon>Eukaryota</taxon>
        <taxon>Metazoa</taxon>
        <taxon>Spiralia</taxon>
        <taxon>Gnathifera</taxon>
        <taxon>Rotifera</taxon>
        <taxon>Eurotatoria</taxon>
        <taxon>Bdelloidea</taxon>
        <taxon>Philodinida</taxon>
        <taxon>Philodinidae</taxon>
        <taxon>Didymodactylos</taxon>
    </lineage>
</organism>
<reference evidence="7" key="1">
    <citation type="submission" date="2021-02" db="EMBL/GenBank/DDBJ databases">
        <authorList>
            <person name="Nowell W R."/>
        </authorList>
    </citation>
    <scope>NUCLEOTIDE SEQUENCE</scope>
</reference>
<evidence type="ECO:0000313" key="7">
    <source>
        <dbReference type="EMBL" id="CAF4471207.1"/>
    </source>
</evidence>
<dbReference type="InterPro" id="IPR001597">
    <property type="entry name" value="ArAA_b-elim_lyase/Thr_aldolase"/>
</dbReference>
<dbReference type="EMBL" id="CAJNOK010061323">
    <property type="protein sequence ID" value="CAF1637929.1"/>
    <property type="molecule type" value="Genomic_DNA"/>
</dbReference>
<protein>
    <recommendedName>
        <fullName evidence="5">Aromatic amino acid beta-eliminating lyase/threonine aldolase domain-containing protein</fullName>
    </recommendedName>
</protein>
<dbReference type="GO" id="GO:0008732">
    <property type="term" value="F:L-allo-threonine aldolase activity"/>
    <property type="evidence" value="ECO:0007669"/>
    <property type="project" value="TreeGrafter"/>
</dbReference>
<dbReference type="InterPro" id="IPR015421">
    <property type="entry name" value="PyrdxlP-dep_Trfase_major"/>
</dbReference>
<dbReference type="Gene3D" id="3.90.1150.10">
    <property type="entry name" value="Aspartate Aminotransferase, domain 1"/>
    <property type="match status" value="1"/>
</dbReference>
<comment type="caution">
    <text evidence="7">The sequence shown here is derived from an EMBL/GenBank/DDBJ whole genome shotgun (WGS) entry which is preliminary data.</text>
</comment>
<dbReference type="InterPro" id="IPR015422">
    <property type="entry name" value="PyrdxlP-dep_Trfase_small"/>
</dbReference>
<evidence type="ECO:0000256" key="4">
    <source>
        <dbReference type="ARBA" id="ARBA00023239"/>
    </source>
</evidence>
<dbReference type="GO" id="GO:0005829">
    <property type="term" value="C:cytosol"/>
    <property type="evidence" value="ECO:0007669"/>
    <property type="project" value="TreeGrafter"/>
</dbReference>
<evidence type="ECO:0000313" key="8">
    <source>
        <dbReference type="Proteomes" id="UP000682733"/>
    </source>
</evidence>
<dbReference type="Gene3D" id="3.40.640.10">
    <property type="entry name" value="Type I PLP-dependent aspartate aminotransferase-like (Major domain)"/>
    <property type="match status" value="1"/>
</dbReference>
<dbReference type="SUPFAM" id="SSF53383">
    <property type="entry name" value="PLP-dependent transferases"/>
    <property type="match status" value="1"/>
</dbReference>
<evidence type="ECO:0000256" key="1">
    <source>
        <dbReference type="ARBA" id="ARBA00001933"/>
    </source>
</evidence>
<evidence type="ECO:0000256" key="2">
    <source>
        <dbReference type="ARBA" id="ARBA00006966"/>
    </source>
</evidence>
<dbReference type="Proteomes" id="UP000682733">
    <property type="component" value="Unassembled WGS sequence"/>
</dbReference>
<keyword evidence="4" id="KW-0456">Lyase</keyword>
<name>A0A8S2X0G6_9BILA</name>